<dbReference type="STRING" id="1397694.GCA_000702585_00976"/>
<dbReference type="InterPro" id="IPR036196">
    <property type="entry name" value="Ptyr_pPase_sf"/>
</dbReference>
<dbReference type="Proteomes" id="UP000254060">
    <property type="component" value="Unassembled WGS sequence"/>
</dbReference>
<keyword evidence="3" id="KW-0904">Protein phosphatase</keyword>
<gene>
    <name evidence="6" type="primary">ywlE</name>
    <name evidence="6" type="ORF">NCTC13163_00460</name>
</gene>
<evidence type="ECO:0000313" key="6">
    <source>
        <dbReference type="EMBL" id="STO07115.1"/>
    </source>
</evidence>
<dbReference type="SUPFAM" id="SSF52788">
    <property type="entry name" value="Phosphotyrosine protein phosphatases I"/>
    <property type="match status" value="1"/>
</dbReference>
<dbReference type="SMART" id="SM00226">
    <property type="entry name" value="LMWPc"/>
    <property type="match status" value="1"/>
</dbReference>
<feature type="active site" description="Nucleophile" evidence="4">
    <location>
        <position position="10"/>
    </location>
</feature>
<evidence type="ECO:0000313" key="7">
    <source>
        <dbReference type="Proteomes" id="UP000254060"/>
    </source>
</evidence>
<comment type="similarity">
    <text evidence="1">Belongs to the low molecular weight phosphotyrosine protein phosphatase family.</text>
</comment>
<accession>A0A377FRM6</accession>
<dbReference type="PANTHER" id="PTHR11717">
    <property type="entry name" value="LOW MOLECULAR WEIGHT PROTEIN TYROSINE PHOSPHATASE"/>
    <property type="match status" value="1"/>
</dbReference>
<name>A0A377FRM6_9BACL</name>
<dbReference type="PANTHER" id="PTHR11717:SF31">
    <property type="entry name" value="LOW MOLECULAR WEIGHT PROTEIN-TYROSINE-PHOSPHATASE ETP-RELATED"/>
    <property type="match status" value="1"/>
</dbReference>
<evidence type="ECO:0000256" key="3">
    <source>
        <dbReference type="ARBA" id="ARBA00022912"/>
    </source>
</evidence>
<evidence type="ECO:0000256" key="2">
    <source>
        <dbReference type="ARBA" id="ARBA00022801"/>
    </source>
</evidence>
<dbReference type="GO" id="GO:0004725">
    <property type="term" value="F:protein tyrosine phosphatase activity"/>
    <property type="evidence" value="ECO:0007669"/>
    <property type="project" value="UniProtKB-EC"/>
</dbReference>
<dbReference type="AlphaFoldDB" id="A0A377FRM6"/>
<dbReference type="RefSeq" id="WP_034798902.1">
    <property type="nucleotide sequence ID" value="NZ_UGGP01000001.1"/>
</dbReference>
<dbReference type="InterPro" id="IPR050438">
    <property type="entry name" value="LMW_PTPase"/>
</dbReference>
<feature type="active site" evidence="4">
    <location>
        <position position="16"/>
    </location>
</feature>
<proteinExistence type="inferred from homology"/>
<dbReference type="OrthoDB" id="9784339at2"/>
<organism evidence="6 7">
    <name type="scientific">Exiguobacterium aurantiacum</name>
    <dbReference type="NCBI Taxonomy" id="33987"/>
    <lineage>
        <taxon>Bacteria</taxon>
        <taxon>Bacillati</taxon>
        <taxon>Bacillota</taxon>
        <taxon>Bacilli</taxon>
        <taxon>Bacillales</taxon>
        <taxon>Bacillales Family XII. Incertae Sedis</taxon>
        <taxon>Exiguobacterium</taxon>
    </lineage>
</organism>
<feature type="domain" description="Phosphotyrosine protein phosphatase I" evidence="5">
    <location>
        <begin position="4"/>
        <end position="145"/>
    </location>
</feature>
<evidence type="ECO:0000259" key="5">
    <source>
        <dbReference type="SMART" id="SM00226"/>
    </source>
</evidence>
<evidence type="ECO:0000256" key="4">
    <source>
        <dbReference type="PIRSR" id="PIRSR617867-1"/>
    </source>
</evidence>
<dbReference type="InterPro" id="IPR023485">
    <property type="entry name" value="Ptyr_pPase"/>
</dbReference>
<dbReference type="EC" id="3.1.3.48" evidence="6"/>
<dbReference type="Gene3D" id="3.40.50.2300">
    <property type="match status" value="1"/>
</dbReference>
<dbReference type="InterPro" id="IPR017867">
    <property type="entry name" value="Tyr_phospatase_low_mol_wt"/>
</dbReference>
<evidence type="ECO:0000256" key="1">
    <source>
        <dbReference type="ARBA" id="ARBA00011063"/>
    </source>
</evidence>
<dbReference type="Pfam" id="PF01451">
    <property type="entry name" value="LMWPc"/>
    <property type="match status" value="1"/>
</dbReference>
<dbReference type="EMBL" id="UGGP01000001">
    <property type="protein sequence ID" value="STO07115.1"/>
    <property type="molecule type" value="Genomic_DNA"/>
</dbReference>
<feature type="active site" description="Proton donor" evidence="4">
    <location>
        <position position="119"/>
    </location>
</feature>
<sequence length="166" mass="19010">MSIKRVLFICSGNTCRSPMAMALLRSKVTGDEFDIRSAGLRTMQGFDASENAIQVLRERGIELEHVTQTFDEVLGRWADIILTMTRAHREQIRDTHPELTDRTYTLYEFVTGLERDINDPFGGSMNVYRQVRNELEPLVNRLVLKLTNDGSKVTKPPRRLPKKTGE</sequence>
<keyword evidence="2 6" id="KW-0378">Hydrolase</keyword>
<reference evidence="6 7" key="1">
    <citation type="submission" date="2018-06" db="EMBL/GenBank/DDBJ databases">
        <authorList>
            <consortium name="Pathogen Informatics"/>
            <person name="Doyle S."/>
        </authorList>
    </citation>
    <scope>NUCLEOTIDE SEQUENCE [LARGE SCALE GENOMIC DNA]</scope>
    <source>
        <strain evidence="6 7">NCTC13163</strain>
    </source>
</reference>
<protein>
    <submittedName>
        <fullName evidence="6">Low molecular weight protein-tyrosine-phosphatase ywlE</fullName>
        <ecNumber evidence="6">3.1.3.48</ecNumber>
    </submittedName>
</protein>
<dbReference type="CDD" id="cd16344">
    <property type="entry name" value="LMWPAP"/>
    <property type="match status" value="1"/>
</dbReference>
<dbReference type="PRINTS" id="PR00719">
    <property type="entry name" value="LMWPTPASE"/>
</dbReference>